<dbReference type="InterPro" id="IPR036188">
    <property type="entry name" value="FAD/NAD-bd_sf"/>
</dbReference>
<feature type="binding site" evidence="19">
    <location>
        <begin position="406"/>
        <end position="407"/>
    </location>
    <ligand>
        <name>FAD</name>
        <dbReference type="ChEBI" id="CHEBI:57692"/>
    </ligand>
</feature>
<dbReference type="InterPro" id="IPR027477">
    <property type="entry name" value="Succ_DH/fumarate_Rdtase_cat_sf"/>
</dbReference>
<dbReference type="FunFam" id="3.90.700.10:FF:000001">
    <property type="entry name" value="Mitochondrial succinate dehydrogenase flavoprotein subunit"/>
    <property type="match status" value="1"/>
</dbReference>
<keyword evidence="25" id="KW-1185">Reference proteome</keyword>
<evidence type="ECO:0000256" key="13">
    <source>
        <dbReference type="ARBA" id="ARBA00023002"/>
    </source>
</evidence>
<keyword evidence="13 21" id="KW-0560">Oxidoreductase</keyword>
<evidence type="ECO:0000313" key="24">
    <source>
        <dbReference type="EMBL" id="SFM24782.1"/>
    </source>
</evidence>
<evidence type="ECO:0000256" key="5">
    <source>
        <dbReference type="ARBA" id="ARBA00012792"/>
    </source>
</evidence>
<keyword evidence="7 21" id="KW-0813">Transport</keyword>
<keyword evidence="10 19" id="KW-0285">Flavoprotein</keyword>
<keyword evidence="14 21" id="KW-0472">Membrane</keyword>
<feature type="binding site" evidence="18">
    <location>
        <position position="401"/>
    </location>
    <ligand>
        <name>substrate</name>
    </ligand>
</feature>
<evidence type="ECO:0000256" key="14">
    <source>
        <dbReference type="ARBA" id="ARBA00023136"/>
    </source>
</evidence>
<dbReference type="GO" id="GO:0006099">
    <property type="term" value="P:tricarboxylic acid cycle"/>
    <property type="evidence" value="ECO:0007669"/>
    <property type="project" value="UniProtKB-UniRule"/>
</dbReference>
<dbReference type="SUPFAM" id="SSF56425">
    <property type="entry name" value="Succinate dehydrogenase/fumarate reductase flavoprotein, catalytic domain"/>
    <property type="match status" value="1"/>
</dbReference>
<dbReference type="Pfam" id="PF02910">
    <property type="entry name" value="Succ_DH_flav_C"/>
    <property type="match status" value="1"/>
</dbReference>
<dbReference type="InterPro" id="IPR030664">
    <property type="entry name" value="SdhA/FrdA/AprA"/>
</dbReference>
<evidence type="ECO:0000256" key="16">
    <source>
        <dbReference type="NCBIfam" id="TIGR01816"/>
    </source>
</evidence>
<evidence type="ECO:0000256" key="20">
    <source>
        <dbReference type="PIRSR" id="PIRSR611281-4"/>
    </source>
</evidence>
<dbReference type="FunFam" id="1.20.58.100:FF:000001">
    <property type="entry name" value="Succinate dehydrogenase flavoprotein subunit (SdhA)"/>
    <property type="match status" value="1"/>
</dbReference>
<feature type="binding site" evidence="19">
    <location>
        <position position="224"/>
    </location>
    <ligand>
        <name>FAD</name>
        <dbReference type="ChEBI" id="CHEBI:57692"/>
    </ligand>
</feature>
<dbReference type="Pfam" id="PF00890">
    <property type="entry name" value="FAD_binding_2"/>
    <property type="match status" value="1"/>
</dbReference>
<dbReference type="Proteomes" id="UP000198519">
    <property type="component" value="Unassembled WGS sequence"/>
</dbReference>
<dbReference type="Gene3D" id="1.20.58.100">
    <property type="entry name" value="Fumarate reductase/succinate dehydrogenase flavoprotein-like, C-terminal domain"/>
    <property type="match status" value="1"/>
</dbReference>
<comment type="similarity">
    <text evidence="4 21">Belongs to the FAD-dependent oxidoreductase 2 family. FRD/SDH subfamily.</text>
</comment>
<dbReference type="InterPro" id="IPR014006">
    <property type="entry name" value="Succ_Dhase_FrdA_Gneg"/>
</dbReference>
<evidence type="ECO:0000256" key="19">
    <source>
        <dbReference type="PIRSR" id="PIRSR611281-3"/>
    </source>
</evidence>
<dbReference type="STRING" id="488535.SAMN04487963_1900"/>
<dbReference type="OrthoDB" id="9806724at2"/>
<dbReference type="UniPathway" id="UPA00223">
    <property type="reaction ID" value="UER01005"/>
</dbReference>
<feature type="binding site" evidence="19">
    <location>
        <begin position="15"/>
        <end position="20"/>
    </location>
    <ligand>
        <name>FAD</name>
        <dbReference type="ChEBI" id="CHEBI:57692"/>
    </ligand>
</feature>
<evidence type="ECO:0000259" key="23">
    <source>
        <dbReference type="Pfam" id="PF02910"/>
    </source>
</evidence>
<dbReference type="GO" id="GO:0005886">
    <property type="term" value="C:plasma membrane"/>
    <property type="evidence" value="ECO:0007669"/>
    <property type="project" value="UniProtKB-SubCell"/>
</dbReference>
<dbReference type="AlphaFoldDB" id="A0A1I4PAG9"/>
<dbReference type="GO" id="GO:0050660">
    <property type="term" value="F:flavin adenine dinucleotide binding"/>
    <property type="evidence" value="ECO:0007669"/>
    <property type="project" value="UniProtKB-UniRule"/>
</dbReference>
<evidence type="ECO:0000313" key="25">
    <source>
        <dbReference type="Proteomes" id="UP000198519"/>
    </source>
</evidence>
<dbReference type="PROSITE" id="PS00504">
    <property type="entry name" value="FRD_SDH_FAD_BINDING"/>
    <property type="match status" value="1"/>
</dbReference>
<evidence type="ECO:0000256" key="18">
    <source>
        <dbReference type="PIRSR" id="PIRSR611281-2"/>
    </source>
</evidence>
<reference evidence="25" key="1">
    <citation type="submission" date="2016-10" db="EMBL/GenBank/DDBJ databases">
        <authorList>
            <person name="Varghese N."/>
            <person name="Submissions S."/>
        </authorList>
    </citation>
    <scope>NUCLEOTIDE SEQUENCE [LARGE SCALE GENOMIC DNA]</scope>
    <source>
        <strain evidence="25">CGMCC 1.7061</strain>
    </source>
</reference>
<dbReference type="Gene3D" id="3.90.700.10">
    <property type="entry name" value="Succinate dehydrogenase/fumarate reductase flavoprotein, catalytic domain"/>
    <property type="match status" value="1"/>
</dbReference>
<comment type="subcellular location">
    <subcellularLocation>
        <location evidence="2 21">Cell inner membrane</location>
        <topology evidence="2 21">Peripheral membrane protein</topology>
        <orientation evidence="2 21">Cytoplasmic side</orientation>
    </subcellularLocation>
</comment>
<dbReference type="GO" id="GO:0009061">
    <property type="term" value="P:anaerobic respiration"/>
    <property type="evidence" value="ECO:0007669"/>
    <property type="project" value="TreeGrafter"/>
</dbReference>
<comment type="function">
    <text evidence="1">Two distinct, membrane-bound, FAD-containing enzymes are responsible for the catalysis of fumarate and succinate interconversion; the fumarate reductase is used in anaerobic growth, and the succinate dehydrogenase is used in aerobic growth.</text>
</comment>
<feature type="domain" description="FAD-dependent oxidoreductase 2 FAD-binding" evidence="22">
    <location>
        <begin position="10"/>
        <end position="407"/>
    </location>
</feature>
<evidence type="ECO:0000256" key="4">
    <source>
        <dbReference type="ARBA" id="ARBA00008040"/>
    </source>
</evidence>
<evidence type="ECO:0000256" key="7">
    <source>
        <dbReference type="ARBA" id="ARBA00022448"/>
    </source>
</evidence>
<dbReference type="SUPFAM" id="SSF46977">
    <property type="entry name" value="Succinate dehydrogenase/fumarate reductase flavoprotein C-terminal domain"/>
    <property type="match status" value="1"/>
</dbReference>
<evidence type="ECO:0000256" key="2">
    <source>
        <dbReference type="ARBA" id="ARBA00004515"/>
    </source>
</evidence>
<dbReference type="FunFam" id="4.10.80.40:FF:000001">
    <property type="entry name" value="Succinate dehydrogenase flavoprotein subunit"/>
    <property type="match status" value="1"/>
</dbReference>
<evidence type="ECO:0000256" key="1">
    <source>
        <dbReference type="ARBA" id="ARBA00002054"/>
    </source>
</evidence>
<keyword evidence="8" id="KW-1003">Cell membrane</keyword>
<evidence type="ECO:0000259" key="22">
    <source>
        <dbReference type="Pfam" id="PF00890"/>
    </source>
</evidence>
<evidence type="ECO:0000256" key="8">
    <source>
        <dbReference type="ARBA" id="ARBA00022475"/>
    </source>
</evidence>
<comment type="catalytic activity">
    <reaction evidence="15 21">
        <text>a quinone + succinate = fumarate + a quinol</text>
        <dbReference type="Rhea" id="RHEA:40523"/>
        <dbReference type="ChEBI" id="CHEBI:24646"/>
        <dbReference type="ChEBI" id="CHEBI:29806"/>
        <dbReference type="ChEBI" id="CHEBI:30031"/>
        <dbReference type="ChEBI" id="CHEBI:132124"/>
        <dbReference type="EC" id="1.3.5.1"/>
    </reaction>
</comment>
<dbReference type="InterPro" id="IPR003952">
    <property type="entry name" value="FRD_SDH_FAD_BS"/>
</dbReference>
<dbReference type="InterPro" id="IPR011281">
    <property type="entry name" value="Succ_DH_flav_su_fwd"/>
</dbReference>
<feature type="active site" description="Proton acceptor" evidence="17">
    <location>
        <position position="289"/>
    </location>
</feature>
<evidence type="ECO:0000256" key="12">
    <source>
        <dbReference type="ARBA" id="ARBA00022982"/>
    </source>
</evidence>
<dbReference type="EMBL" id="FOUE01000002">
    <property type="protein sequence ID" value="SFM24782.1"/>
    <property type="molecule type" value="Genomic_DNA"/>
</dbReference>
<dbReference type="NCBIfam" id="TIGR01812">
    <property type="entry name" value="sdhA_frdA_Gneg"/>
    <property type="match status" value="1"/>
</dbReference>
<dbReference type="GO" id="GO:0008177">
    <property type="term" value="F:succinate dehydrogenase (quinone) activity"/>
    <property type="evidence" value="ECO:0007669"/>
    <property type="project" value="UniProtKB-EC"/>
</dbReference>
<feature type="binding site" evidence="18">
    <location>
        <position position="257"/>
    </location>
    <ligand>
        <name>substrate</name>
    </ligand>
</feature>
<keyword evidence="21" id="KW-0816">Tricarboxylic acid cycle</keyword>
<evidence type="ECO:0000256" key="15">
    <source>
        <dbReference type="ARBA" id="ARBA00049220"/>
    </source>
</evidence>
<feature type="domain" description="Fumarate reductase/succinate dehydrogenase flavoprotein-like C-terminal" evidence="23">
    <location>
        <begin position="462"/>
        <end position="590"/>
    </location>
</feature>
<sequence length="590" mass="63876">MANIKTISYDAIVIGGGGAGMRAALQLTESGVKTACITKVFPTRSHTVSAQGGITCAIASADPNDDWRWHMYDTVKGSDYIGDQDAIEYMCSVGPQAVFELEHMGLPFSRTEQGRIYQRPFGGQSKDYGKGGQAARTCAAADRTGHALLHTLYQANIKGGTTFLNEWYAVDLVKNAKNQVVGVVAIDIESGEVAYIKAQATVLATGGAGRIYASTTNALINTGDGIGMALRAGFPVQDMEMWQFHPTGIHGAGVLVTEGCRGEGGYLINSEGERFMERYAPNAKDLAGRDVVARSMVLEILEGRGCGPEKDHVLLKLDHLGEETLNLRLPGICELSKTFAHVDPVKAPVPVVPTCHYMMGGLPTNIGGQVLSQDANGNDTVVDGLFACGEAACVSVHGANRLGGNSLLDLVVFGRAAGLHIEKMLRDGFGTDDATEEDIDRAMARLNRLDSAADGEDVAAVRKDLQNCMQLYFGVFRDGESMEKGLAMLKDIGERVRKTKLTDQSKAFNTARIEALELDNLYEVALATAVSAIERKESRGAHARNDFTERDDENWLKHSLYFPLEQRVGKRDVNFAPKTVETFQPKIRTY</sequence>
<dbReference type="PIRSF" id="PIRSF000171">
    <property type="entry name" value="SDHA_APRA_LASPO"/>
    <property type="match status" value="1"/>
</dbReference>
<evidence type="ECO:0000256" key="9">
    <source>
        <dbReference type="ARBA" id="ARBA00022519"/>
    </source>
</evidence>
<evidence type="ECO:0000256" key="6">
    <source>
        <dbReference type="ARBA" id="ARBA00019965"/>
    </source>
</evidence>
<feature type="binding site" evidence="18">
    <location>
        <position position="356"/>
    </location>
    <ligand>
        <name>substrate</name>
    </ligand>
</feature>
<dbReference type="PANTHER" id="PTHR11632:SF51">
    <property type="entry name" value="SUCCINATE DEHYDROGENASE [UBIQUINONE] FLAVOPROTEIN SUBUNIT, MITOCHONDRIAL"/>
    <property type="match status" value="1"/>
</dbReference>
<feature type="binding site" evidence="18">
    <location>
        <position position="245"/>
    </location>
    <ligand>
        <name>substrate</name>
    </ligand>
</feature>
<evidence type="ECO:0000256" key="3">
    <source>
        <dbReference type="ARBA" id="ARBA00004894"/>
    </source>
</evidence>
<feature type="binding site" evidence="19">
    <location>
        <position position="390"/>
    </location>
    <ligand>
        <name>FAD</name>
        <dbReference type="ChEBI" id="CHEBI:57692"/>
    </ligand>
</feature>
<dbReference type="Gene3D" id="3.50.50.60">
    <property type="entry name" value="FAD/NAD(P)-binding domain"/>
    <property type="match status" value="1"/>
</dbReference>
<evidence type="ECO:0000256" key="11">
    <source>
        <dbReference type="ARBA" id="ARBA00022827"/>
    </source>
</evidence>
<dbReference type="InterPro" id="IPR003953">
    <property type="entry name" value="FAD-dep_OxRdtase_2_FAD-bd"/>
</dbReference>
<evidence type="ECO:0000256" key="17">
    <source>
        <dbReference type="PIRSR" id="PIRSR000171-1"/>
    </source>
</evidence>
<dbReference type="InterPro" id="IPR037099">
    <property type="entry name" value="Fum_R/Succ_DH_flav-like_C_sf"/>
</dbReference>
<feature type="binding site" evidence="19">
    <location>
        <begin position="38"/>
        <end position="53"/>
    </location>
    <ligand>
        <name>FAD</name>
        <dbReference type="ChEBI" id="CHEBI:57692"/>
    </ligand>
</feature>
<accession>A0A1I4PAG9</accession>
<dbReference type="Gene3D" id="4.10.80.40">
    <property type="entry name" value="succinate dehydrogenase protein domain"/>
    <property type="match status" value="1"/>
</dbReference>
<dbReference type="EC" id="1.3.5.1" evidence="5 21"/>
<organism evidence="24 25">
    <name type="scientific">Marinobacter zhejiangensis</name>
    <dbReference type="NCBI Taxonomy" id="488535"/>
    <lineage>
        <taxon>Bacteria</taxon>
        <taxon>Pseudomonadati</taxon>
        <taxon>Pseudomonadota</taxon>
        <taxon>Gammaproteobacteria</taxon>
        <taxon>Pseudomonadales</taxon>
        <taxon>Marinobacteraceae</taxon>
        <taxon>Marinobacter</taxon>
    </lineage>
</organism>
<name>A0A1I4PAG9_9GAMM</name>
<proteinExistence type="inferred from homology"/>
<comment type="cofactor">
    <cofactor evidence="19">
        <name>FAD</name>
        <dbReference type="ChEBI" id="CHEBI:57692"/>
    </cofactor>
    <text evidence="19">Flavinylated by SdhE, about 5% flavinylation occurs in the absence of SdhE.</text>
</comment>
<evidence type="ECO:0000256" key="10">
    <source>
        <dbReference type="ARBA" id="ARBA00022630"/>
    </source>
</evidence>
<keyword evidence="9 21" id="KW-0997">Cell inner membrane</keyword>
<dbReference type="InterPro" id="IPR015939">
    <property type="entry name" value="Fum_Rdtase/Succ_DH_flav-like_C"/>
</dbReference>
<keyword evidence="12 21" id="KW-0249">Electron transport</keyword>
<feature type="modified residue" description="Tele-8alpha-FAD histidine" evidence="20">
    <location>
        <position position="46"/>
    </location>
</feature>
<evidence type="ECO:0000256" key="21">
    <source>
        <dbReference type="RuleBase" id="RU362051"/>
    </source>
</evidence>
<gene>
    <name evidence="24" type="ORF">SAMN04487963_1900</name>
</gene>
<dbReference type="RefSeq" id="WP_092021855.1">
    <property type="nucleotide sequence ID" value="NZ_FOUE01000002.1"/>
</dbReference>
<dbReference type="NCBIfam" id="TIGR01816">
    <property type="entry name" value="sdhA_forward"/>
    <property type="match status" value="1"/>
</dbReference>
<dbReference type="SUPFAM" id="SSF51905">
    <property type="entry name" value="FAD/NAD(P)-binding domain"/>
    <property type="match status" value="1"/>
</dbReference>
<dbReference type="GO" id="GO:0009055">
    <property type="term" value="F:electron transfer activity"/>
    <property type="evidence" value="ECO:0007669"/>
    <property type="project" value="TreeGrafter"/>
</dbReference>
<keyword evidence="11 19" id="KW-0274">FAD</keyword>
<protein>
    <recommendedName>
        <fullName evidence="6 16">Succinate dehydrogenase flavoprotein subunit</fullName>
        <ecNumber evidence="5 21">1.3.5.1</ecNumber>
    </recommendedName>
</protein>
<comment type="pathway">
    <text evidence="3 21">Carbohydrate metabolism; tricarboxylic acid cycle; fumarate from succinate (bacterial route): step 1/1.</text>
</comment>
<dbReference type="PANTHER" id="PTHR11632">
    <property type="entry name" value="SUCCINATE DEHYDROGENASE 2 FLAVOPROTEIN SUBUNIT"/>
    <property type="match status" value="1"/>
</dbReference>
<dbReference type="GO" id="GO:0022900">
    <property type="term" value="P:electron transport chain"/>
    <property type="evidence" value="ECO:0007669"/>
    <property type="project" value="UniProtKB-UniRule"/>
</dbReference>